<keyword evidence="1" id="KW-0812">Transmembrane</keyword>
<accession>A0A559IKI6</accession>
<keyword evidence="3" id="KW-1185">Reference proteome</keyword>
<dbReference type="Proteomes" id="UP000318102">
    <property type="component" value="Unassembled WGS sequence"/>
</dbReference>
<reference evidence="2 3" key="1">
    <citation type="submission" date="2019-07" db="EMBL/GenBank/DDBJ databases">
        <authorList>
            <person name="Kim J."/>
        </authorList>
    </citation>
    <scope>NUCLEOTIDE SEQUENCE [LARGE SCALE GENOMIC DNA]</scope>
    <source>
        <strain evidence="2 3">N4</strain>
    </source>
</reference>
<organism evidence="2 3">
    <name type="scientific">Paenibacillus agilis</name>
    <dbReference type="NCBI Taxonomy" id="3020863"/>
    <lineage>
        <taxon>Bacteria</taxon>
        <taxon>Bacillati</taxon>
        <taxon>Bacillota</taxon>
        <taxon>Bacilli</taxon>
        <taxon>Bacillales</taxon>
        <taxon>Paenibacillaceae</taxon>
        <taxon>Paenibacillus</taxon>
    </lineage>
</organism>
<proteinExistence type="predicted"/>
<protein>
    <submittedName>
        <fullName evidence="2">Uncharacterized protein</fullName>
    </submittedName>
</protein>
<name>A0A559IKI6_9BACL</name>
<dbReference type="AlphaFoldDB" id="A0A559IKI6"/>
<gene>
    <name evidence="2" type="ORF">FPZ44_19885</name>
</gene>
<evidence type="ECO:0000256" key="1">
    <source>
        <dbReference type="SAM" id="Phobius"/>
    </source>
</evidence>
<dbReference type="OrthoDB" id="2656502at2"/>
<feature type="transmembrane region" description="Helical" evidence="1">
    <location>
        <begin position="6"/>
        <end position="25"/>
    </location>
</feature>
<dbReference type="RefSeq" id="WP_144993138.1">
    <property type="nucleotide sequence ID" value="NZ_VNJK01000003.1"/>
</dbReference>
<evidence type="ECO:0000313" key="2">
    <source>
        <dbReference type="EMBL" id="TVX88169.1"/>
    </source>
</evidence>
<evidence type="ECO:0000313" key="3">
    <source>
        <dbReference type="Proteomes" id="UP000318102"/>
    </source>
</evidence>
<sequence length="138" mass="15773">MKQNKYILLALVPLLISVGVNIYQWERLRIADKKSEYINRDFTAAIGRIGAGIEEGKLPGTIALEYAFKMSALLEYTTYDKRITAQYASIVPLKLRDMVLNGQPIKDAPYIKNLLHTLSNDPENIKINNEIIKFFLQE</sequence>
<keyword evidence="1" id="KW-0472">Membrane</keyword>
<comment type="caution">
    <text evidence="2">The sequence shown here is derived from an EMBL/GenBank/DDBJ whole genome shotgun (WGS) entry which is preliminary data.</text>
</comment>
<keyword evidence="1" id="KW-1133">Transmembrane helix</keyword>
<dbReference type="EMBL" id="VNJK01000003">
    <property type="protein sequence ID" value="TVX88169.1"/>
    <property type="molecule type" value="Genomic_DNA"/>
</dbReference>